<organism evidence="2 3">
    <name type="scientific">Saccharothrix ecbatanensis</name>
    <dbReference type="NCBI Taxonomy" id="1105145"/>
    <lineage>
        <taxon>Bacteria</taxon>
        <taxon>Bacillati</taxon>
        <taxon>Actinomycetota</taxon>
        <taxon>Actinomycetes</taxon>
        <taxon>Pseudonocardiales</taxon>
        <taxon>Pseudonocardiaceae</taxon>
        <taxon>Saccharothrix</taxon>
    </lineage>
</organism>
<evidence type="ECO:0000313" key="2">
    <source>
        <dbReference type="EMBL" id="MBB5807087.1"/>
    </source>
</evidence>
<dbReference type="SUPFAM" id="SSF140453">
    <property type="entry name" value="EsxAB dimer-like"/>
    <property type="match status" value="1"/>
</dbReference>
<evidence type="ECO:0000313" key="3">
    <source>
        <dbReference type="Proteomes" id="UP000552097"/>
    </source>
</evidence>
<proteinExistence type="predicted"/>
<dbReference type="InterPro" id="IPR036689">
    <property type="entry name" value="ESAT-6-like_sf"/>
</dbReference>
<name>A0A7W9M4G4_9PSEU</name>
<dbReference type="EMBL" id="JACHMO010000001">
    <property type="protein sequence ID" value="MBB5807087.1"/>
    <property type="molecule type" value="Genomic_DNA"/>
</dbReference>
<sequence length="242" mass="24383">MTHPAVHDAIKGCAPLAEAASMVGSPNPIDAIRQIDYDPAAIEAYVGQLRAAVKDLAQAIEEQAKAIADHESGTGGTASDSASAEMHKELDELRVEQKGLETLIDEIERIGKRMDEVVRAAVGEILDICSRATPAVAIVLEAGWLPGDAAEEVVHTAVADIIKVCAKSQDEVTKLRADLDKMAASESEGGAASGGVGGPGGGEAEAGGGGAEAGGPNTAGPSEAEDAPDNGSRDEPQSGGGA</sequence>
<feature type="region of interest" description="Disordered" evidence="1">
    <location>
        <begin position="184"/>
        <end position="242"/>
    </location>
</feature>
<dbReference type="AlphaFoldDB" id="A0A7W9M4G4"/>
<reference evidence="2 3" key="1">
    <citation type="submission" date="2020-08" db="EMBL/GenBank/DDBJ databases">
        <title>Sequencing the genomes of 1000 actinobacteria strains.</title>
        <authorList>
            <person name="Klenk H.-P."/>
        </authorList>
    </citation>
    <scope>NUCLEOTIDE SEQUENCE [LARGE SCALE GENOMIC DNA]</scope>
    <source>
        <strain evidence="2 3">DSM 45486</strain>
    </source>
</reference>
<keyword evidence="3" id="KW-1185">Reference proteome</keyword>
<accession>A0A7W9M4G4</accession>
<feature type="compositionally biased region" description="Gly residues" evidence="1">
    <location>
        <begin position="191"/>
        <end position="213"/>
    </location>
</feature>
<gene>
    <name evidence="2" type="ORF">F4560_006855</name>
</gene>
<protein>
    <submittedName>
        <fullName evidence="2">Uncharacterized protein YukE</fullName>
    </submittedName>
</protein>
<dbReference type="Proteomes" id="UP000552097">
    <property type="component" value="Unassembled WGS sequence"/>
</dbReference>
<comment type="caution">
    <text evidence="2">The sequence shown here is derived from an EMBL/GenBank/DDBJ whole genome shotgun (WGS) entry which is preliminary data.</text>
</comment>
<evidence type="ECO:0000256" key="1">
    <source>
        <dbReference type="SAM" id="MobiDB-lite"/>
    </source>
</evidence>
<dbReference type="RefSeq" id="WP_184927092.1">
    <property type="nucleotide sequence ID" value="NZ_JACHMO010000001.1"/>
</dbReference>